<name>A0A285LV22_9NOCA</name>
<evidence type="ECO:0000313" key="2">
    <source>
        <dbReference type="EMBL" id="SNY88748.1"/>
    </source>
</evidence>
<feature type="region of interest" description="Disordered" evidence="1">
    <location>
        <begin position="82"/>
        <end position="103"/>
    </location>
</feature>
<dbReference type="Proteomes" id="UP000219565">
    <property type="component" value="Unassembled WGS sequence"/>
</dbReference>
<evidence type="ECO:0000256" key="1">
    <source>
        <dbReference type="SAM" id="MobiDB-lite"/>
    </source>
</evidence>
<evidence type="ECO:0000313" key="3">
    <source>
        <dbReference type="Proteomes" id="UP000219565"/>
    </source>
</evidence>
<dbReference type="InterPro" id="IPR056238">
    <property type="entry name" value="YunG-like"/>
</dbReference>
<dbReference type="AlphaFoldDB" id="A0A285LV22"/>
<gene>
    <name evidence="2" type="ORF">SAMN04244553_5733</name>
</gene>
<protein>
    <submittedName>
        <fullName evidence="2">Uncharacterized protein</fullName>
    </submittedName>
</protein>
<accession>A0A285LV22</accession>
<keyword evidence="3" id="KW-1185">Reference proteome</keyword>
<proteinExistence type="predicted"/>
<dbReference type="OrthoDB" id="9792518at2"/>
<organism evidence="2 3">
    <name type="scientific">Nocardia amikacinitolerans</name>
    <dbReference type="NCBI Taxonomy" id="756689"/>
    <lineage>
        <taxon>Bacteria</taxon>
        <taxon>Bacillati</taxon>
        <taxon>Actinomycetota</taxon>
        <taxon>Actinomycetes</taxon>
        <taxon>Mycobacteriales</taxon>
        <taxon>Nocardiaceae</taxon>
        <taxon>Nocardia</taxon>
    </lineage>
</organism>
<dbReference type="EMBL" id="OBEG01000006">
    <property type="protein sequence ID" value="SNY88748.1"/>
    <property type="molecule type" value="Genomic_DNA"/>
</dbReference>
<reference evidence="2 3" key="1">
    <citation type="submission" date="2017-09" db="EMBL/GenBank/DDBJ databases">
        <authorList>
            <person name="Ehlers B."/>
            <person name="Leendertz F.H."/>
        </authorList>
    </citation>
    <scope>NUCLEOTIDE SEQUENCE [LARGE SCALE GENOMIC DNA]</scope>
    <source>
        <strain evidence="2 3">DSM 45537</strain>
    </source>
</reference>
<dbReference type="RefSeq" id="WP_143861554.1">
    <property type="nucleotide sequence ID" value="NZ_OBEG01000006.1"/>
</dbReference>
<dbReference type="Pfam" id="PF24585">
    <property type="entry name" value="YunG"/>
    <property type="match status" value="1"/>
</dbReference>
<sequence>MGVGTLETLKQALHKSWSADTSSAADWTEANPSKGQCAVTACVVQDYLGGDILNTVATLPNNRTISHYFNLVENKTIDLTREQFPEGTTFTPPKPKPGRFPSTREYCLSHERTRRRYEILRSRVADFVSESSGLQVEPFTG</sequence>